<dbReference type="Proteomes" id="UP000630660">
    <property type="component" value="Unassembled WGS sequence"/>
</dbReference>
<evidence type="ECO:0000313" key="3">
    <source>
        <dbReference type="Proteomes" id="UP000630660"/>
    </source>
</evidence>
<proteinExistence type="predicted"/>
<accession>A0A9D5K9X6</accession>
<dbReference type="PROSITE" id="PS51257">
    <property type="entry name" value="PROKAR_LIPOPROTEIN"/>
    <property type="match status" value="1"/>
</dbReference>
<gene>
    <name evidence="2" type="ORF">GF359_06450</name>
</gene>
<organism evidence="2 3">
    <name type="scientific">candidate division WOR-3 bacterium</name>
    <dbReference type="NCBI Taxonomy" id="2052148"/>
    <lineage>
        <taxon>Bacteria</taxon>
        <taxon>Bacteria division WOR-3</taxon>
    </lineage>
</organism>
<keyword evidence="1" id="KW-0732">Signal</keyword>
<dbReference type="AlphaFoldDB" id="A0A9D5K9X6"/>
<name>A0A9D5K9X6_UNCW3</name>
<comment type="caution">
    <text evidence="2">The sequence shown here is derived from an EMBL/GenBank/DDBJ whole genome shotgun (WGS) entry which is preliminary data.</text>
</comment>
<sequence>MKTLFRRILPLTALSSFLLSCDLFSPSAYAEKLTPVDSIAVFHNMIDAYNTLDKQSFYHSLDSNEFLFIPEDTSLGEEYSVWDFYAESTLTYSMFDELENDYRIPPLILQVDTTYFSASDTHGFIYANYYLQTPIAAYESLSGGLELKIHKRGNYWYITEWKDVPGETLYVAHPAAEEDTVEPIDTVDTIAPWDTDHNWSDFKVYFKTEF</sequence>
<feature type="chain" id="PRO_5039171483" evidence="1">
    <location>
        <begin position="31"/>
        <end position="210"/>
    </location>
</feature>
<evidence type="ECO:0000313" key="2">
    <source>
        <dbReference type="EMBL" id="MBD3364839.1"/>
    </source>
</evidence>
<protein>
    <submittedName>
        <fullName evidence="2">Uncharacterized protein</fullName>
    </submittedName>
</protein>
<reference evidence="2" key="1">
    <citation type="submission" date="2019-11" db="EMBL/GenBank/DDBJ databases">
        <title>Microbial mats filling the niche in hypersaline microbial mats.</title>
        <authorList>
            <person name="Wong H.L."/>
            <person name="Macleod F.I."/>
            <person name="White R.A. III"/>
            <person name="Burns B.P."/>
        </authorList>
    </citation>
    <scope>NUCLEOTIDE SEQUENCE</scope>
    <source>
        <strain evidence="2">Bin_327</strain>
    </source>
</reference>
<feature type="signal peptide" evidence="1">
    <location>
        <begin position="1"/>
        <end position="30"/>
    </location>
</feature>
<dbReference type="EMBL" id="WJKJ01000214">
    <property type="protein sequence ID" value="MBD3364839.1"/>
    <property type="molecule type" value="Genomic_DNA"/>
</dbReference>
<evidence type="ECO:0000256" key="1">
    <source>
        <dbReference type="SAM" id="SignalP"/>
    </source>
</evidence>